<keyword evidence="4" id="KW-0560">Oxidoreductase</keyword>
<keyword evidence="5" id="KW-0408">Iron</keyword>
<dbReference type="GO" id="GO:0020037">
    <property type="term" value="F:heme binding"/>
    <property type="evidence" value="ECO:0007669"/>
    <property type="project" value="InterPro"/>
</dbReference>
<evidence type="ECO:0000256" key="6">
    <source>
        <dbReference type="ARBA" id="ARBA00023033"/>
    </source>
</evidence>
<dbReference type="Pfam" id="PF00067">
    <property type="entry name" value="p450"/>
    <property type="match status" value="1"/>
</dbReference>
<comment type="similarity">
    <text evidence="1">Belongs to the cytochrome P450 family.</text>
</comment>
<feature type="non-terminal residue" evidence="7">
    <location>
        <position position="125"/>
    </location>
</feature>
<dbReference type="GO" id="GO:0004508">
    <property type="term" value="F:steroid 17-alpha-monooxygenase activity"/>
    <property type="evidence" value="ECO:0007669"/>
    <property type="project" value="TreeGrafter"/>
</dbReference>
<dbReference type="Gene3D" id="1.10.630.10">
    <property type="entry name" value="Cytochrome P450"/>
    <property type="match status" value="1"/>
</dbReference>
<organism evidence="7 8">
    <name type="scientific">Owenia fusiformis</name>
    <name type="common">Polychaete worm</name>
    <dbReference type="NCBI Taxonomy" id="6347"/>
    <lineage>
        <taxon>Eukaryota</taxon>
        <taxon>Metazoa</taxon>
        <taxon>Spiralia</taxon>
        <taxon>Lophotrochozoa</taxon>
        <taxon>Annelida</taxon>
        <taxon>Polychaeta</taxon>
        <taxon>Sedentaria</taxon>
        <taxon>Canalipalpata</taxon>
        <taxon>Sabellida</taxon>
        <taxon>Oweniida</taxon>
        <taxon>Oweniidae</taxon>
        <taxon>Owenia</taxon>
    </lineage>
</organism>
<dbReference type="GO" id="GO:0042446">
    <property type="term" value="P:hormone biosynthetic process"/>
    <property type="evidence" value="ECO:0007669"/>
    <property type="project" value="TreeGrafter"/>
</dbReference>
<evidence type="ECO:0000256" key="5">
    <source>
        <dbReference type="ARBA" id="ARBA00023004"/>
    </source>
</evidence>
<dbReference type="EMBL" id="CAIIXF020000003">
    <property type="protein sequence ID" value="CAH1778841.1"/>
    <property type="molecule type" value="Genomic_DNA"/>
</dbReference>
<dbReference type="GO" id="GO:0005506">
    <property type="term" value="F:iron ion binding"/>
    <property type="evidence" value="ECO:0007669"/>
    <property type="project" value="InterPro"/>
</dbReference>
<dbReference type="OrthoDB" id="2789670at2759"/>
<reference evidence="7" key="1">
    <citation type="submission" date="2022-03" db="EMBL/GenBank/DDBJ databases">
        <authorList>
            <person name="Martin C."/>
        </authorList>
    </citation>
    <scope>NUCLEOTIDE SEQUENCE</scope>
</reference>
<keyword evidence="8" id="KW-1185">Reference proteome</keyword>
<evidence type="ECO:0000313" key="7">
    <source>
        <dbReference type="EMBL" id="CAH1778841.1"/>
    </source>
</evidence>
<keyword evidence="3" id="KW-0479">Metal-binding</keyword>
<keyword evidence="6" id="KW-0503">Monooxygenase</keyword>
<evidence type="ECO:0000256" key="1">
    <source>
        <dbReference type="ARBA" id="ARBA00010617"/>
    </source>
</evidence>
<keyword evidence="2" id="KW-0349">Heme</keyword>
<evidence type="ECO:0000256" key="2">
    <source>
        <dbReference type="ARBA" id="ARBA00022617"/>
    </source>
</evidence>
<protein>
    <submittedName>
        <fullName evidence="7">Uncharacterized protein</fullName>
    </submittedName>
</protein>
<dbReference type="PANTHER" id="PTHR24289:SF1">
    <property type="entry name" value="STEROID 17-ALPHA-HYDROXYLASE_17,20 LYASE"/>
    <property type="match status" value="1"/>
</dbReference>
<evidence type="ECO:0000256" key="3">
    <source>
        <dbReference type="ARBA" id="ARBA00022723"/>
    </source>
</evidence>
<evidence type="ECO:0000256" key="4">
    <source>
        <dbReference type="ARBA" id="ARBA00023002"/>
    </source>
</evidence>
<dbReference type="AlphaFoldDB" id="A0A8J1YAS2"/>
<gene>
    <name evidence="7" type="ORF">OFUS_LOCUS5703</name>
</gene>
<comment type="caution">
    <text evidence="7">The sequence shown here is derived from an EMBL/GenBank/DDBJ whole genome shotgun (WGS) entry which is preliminary data.</text>
</comment>
<sequence length="125" mass="14148">MAVVLITGSLVVGIFFLIAFLFRRRNVDIPGPKGIPLLGNALQLSKDTPYIQIQKWAKEFGSVFKLREEIVVCSDYETIMMTKSDDFAGRPKSWRFTFVIPGGDKGIAFQDFNESQKLMRKLAVQ</sequence>
<name>A0A8J1YAS2_OWEFU</name>
<dbReference type="Proteomes" id="UP000749559">
    <property type="component" value="Unassembled WGS sequence"/>
</dbReference>
<dbReference type="GO" id="GO:0042448">
    <property type="term" value="P:progesterone metabolic process"/>
    <property type="evidence" value="ECO:0007669"/>
    <property type="project" value="TreeGrafter"/>
</dbReference>
<evidence type="ECO:0000313" key="8">
    <source>
        <dbReference type="Proteomes" id="UP000749559"/>
    </source>
</evidence>
<accession>A0A8J1YAS2</accession>
<dbReference type="InterPro" id="IPR036396">
    <property type="entry name" value="Cyt_P450_sf"/>
</dbReference>
<dbReference type="InterPro" id="IPR001128">
    <property type="entry name" value="Cyt_P450"/>
</dbReference>
<dbReference type="PANTHER" id="PTHR24289">
    <property type="entry name" value="STEROID 17-ALPHA-HYDROXYLASE/17,20 LYASE"/>
    <property type="match status" value="1"/>
</dbReference>
<proteinExistence type="inferred from homology"/>
<dbReference type="SUPFAM" id="SSF48264">
    <property type="entry name" value="Cytochrome P450"/>
    <property type="match status" value="1"/>
</dbReference>